<proteinExistence type="predicted"/>
<sequence>MEKEDSLFQL</sequence>
<organism evidence="1 2">
    <name type="scientific">Linum tenue</name>
    <dbReference type="NCBI Taxonomy" id="586396"/>
    <lineage>
        <taxon>Eukaryota</taxon>
        <taxon>Viridiplantae</taxon>
        <taxon>Streptophyta</taxon>
        <taxon>Embryophyta</taxon>
        <taxon>Tracheophyta</taxon>
        <taxon>Spermatophyta</taxon>
        <taxon>Magnoliopsida</taxon>
        <taxon>eudicotyledons</taxon>
        <taxon>Gunneridae</taxon>
        <taxon>Pentapetalae</taxon>
        <taxon>rosids</taxon>
        <taxon>fabids</taxon>
        <taxon>Malpighiales</taxon>
        <taxon>Linaceae</taxon>
        <taxon>Linum</taxon>
    </lineage>
</organism>
<accession>A0AAV0QN49</accession>
<protein>
    <submittedName>
        <fullName evidence="1">Uncharacterized protein</fullName>
    </submittedName>
</protein>
<dbReference type="EMBL" id="CAMGYJ010000009">
    <property type="protein sequence ID" value="CAI0545737.1"/>
    <property type="molecule type" value="Genomic_DNA"/>
</dbReference>
<gene>
    <name evidence="1" type="ORF">LITE_LOCUS43692</name>
</gene>
<evidence type="ECO:0000313" key="1">
    <source>
        <dbReference type="EMBL" id="CAI0545737.1"/>
    </source>
</evidence>
<evidence type="ECO:0000313" key="2">
    <source>
        <dbReference type="Proteomes" id="UP001154282"/>
    </source>
</evidence>
<name>A0AAV0QN49_9ROSI</name>
<keyword evidence="2" id="KW-1185">Reference proteome</keyword>
<dbReference type="Proteomes" id="UP001154282">
    <property type="component" value="Unassembled WGS sequence"/>
</dbReference>
<comment type="caution">
    <text evidence="1">The sequence shown here is derived from an EMBL/GenBank/DDBJ whole genome shotgun (WGS) entry which is preliminary data.</text>
</comment>
<reference evidence="1" key="1">
    <citation type="submission" date="2022-08" db="EMBL/GenBank/DDBJ databases">
        <authorList>
            <person name="Gutierrez-Valencia J."/>
        </authorList>
    </citation>
    <scope>NUCLEOTIDE SEQUENCE</scope>
</reference>